<evidence type="ECO:0000313" key="3">
    <source>
        <dbReference type="Proteomes" id="UP001201163"/>
    </source>
</evidence>
<feature type="compositionally biased region" description="Polar residues" evidence="1">
    <location>
        <begin position="128"/>
        <end position="150"/>
    </location>
</feature>
<organism evidence="2 3">
    <name type="scientific">Lactarius akahatsu</name>
    <dbReference type="NCBI Taxonomy" id="416441"/>
    <lineage>
        <taxon>Eukaryota</taxon>
        <taxon>Fungi</taxon>
        <taxon>Dikarya</taxon>
        <taxon>Basidiomycota</taxon>
        <taxon>Agaricomycotina</taxon>
        <taxon>Agaricomycetes</taxon>
        <taxon>Russulales</taxon>
        <taxon>Russulaceae</taxon>
        <taxon>Lactarius</taxon>
    </lineage>
</organism>
<dbReference type="Proteomes" id="UP001201163">
    <property type="component" value="Unassembled WGS sequence"/>
</dbReference>
<protein>
    <submittedName>
        <fullName evidence="2">Uncharacterized protein</fullName>
    </submittedName>
</protein>
<dbReference type="AlphaFoldDB" id="A0AAD4LQ88"/>
<proteinExistence type="predicted"/>
<keyword evidence="3" id="KW-1185">Reference proteome</keyword>
<feature type="region of interest" description="Disordered" evidence="1">
    <location>
        <begin position="39"/>
        <end position="65"/>
    </location>
</feature>
<dbReference type="EMBL" id="JAKELL010000002">
    <property type="protein sequence ID" value="KAH9000164.1"/>
    <property type="molecule type" value="Genomic_DNA"/>
</dbReference>
<name>A0AAD4LQ88_9AGAM</name>
<reference evidence="2" key="1">
    <citation type="submission" date="2022-01" db="EMBL/GenBank/DDBJ databases">
        <title>Comparative genomics reveals a dynamic genome evolution in the ectomycorrhizal milk-cap (Lactarius) mushrooms.</title>
        <authorList>
            <consortium name="DOE Joint Genome Institute"/>
            <person name="Lebreton A."/>
            <person name="Tang N."/>
            <person name="Kuo A."/>
            <person name="LaButti K."/>
            <person name="Drula E."/>
            <person name="Barry K."/>
            <person name="Clum A."/>
            <person name="Lipzen A."/>
            <person name="Mousain D."/>
            <person name="Ng V."/>
            <person name="Wang R."/>
            <person name="Wang X."/>
            <person name="Dai Y."/>
            <person name="Henrissat B."/>
            <person name="Grigoriev I.V."/>
            <person name="Guerin-Laguette A."/>
            <person name="Yu F."/>
            <person name="Martin F.M."/>
        </authorList>
    </citation>
    <scope>NUCLEOTIDE SEQUENCE</scope>
    <source>
        <strain evidence="2">QP</strain>
    </source>
</reference>
<accession>A0AAD4LQ88</accession>
<feature type="region of interest" description="Disordered" evidence="1">
    <location>
        <begin position="127"/>
        <end position="151"/>
    </location>
</feature>
<evidence type="ECO:0000313" key="2">
    <source>
        <dbReference type="EMBL" id="KAH9000164.1"/>
    </source>
</evidence>
<gene>
    <name evidence="2" type="ORF">EDB92DRAFT_1812573</name>
</gene>
<evidence type="ECO:0000256" key="1">
    <source>
        <dbReference type="SAM" id="MobiDB-lite"/>
    </source>
</evidence>
<comment type="caution">
    <text evidence="2">The sequence shown here is derived from an EMBL/GenBank/DDBJ whole genome shotgun (WGS) entry which is preliminary data.</text>
</comment>
<feature type="compositionally biased region" description="Polar residues" evidence="1">
    <location>
        <begin position="44"/>
        <end position="54"/>
    </location>
</feature>
<sequence length="317" mass="34888">MATPGRLRNTSTGLHDLTLQEAYVLRPPFLDLPVYVRRSRPSSEDPQSSENGITTAPCVRPRATTTASSSAKREYCLHVHELRPSVGTASTMDPLDVGRDMSKGIMLLGEGALGNRFRCQHRMRRSESNAGSCSAQLPASNGTPPRSGNNGEYWARLVSDIPARQFSCDSRNSQLPATRQHDGRAEVKELQRIFHGYGCDSVRAIESESEEDDERGVAIPPRPEEIRLSVASTNPLNPAHYLMALSILRMANTNLPTGDSGLPQTQARPTLALFAYFRRAACSCQCSHYRPSGYERGECQSTSSRFQFQGDLVDDVS</sequence>